<sequence length="696" mass="77274">MSETPARRTRGSTRMSATPGAPSVAGSRKPRPKTPKALPAVPTGKSHAYGAVGKVELSTQLEDPSGSAGGFAARFRADRGAAVSRDVGDIIVPEPLPLPVPNITKAPVVVQQPRTKTITSKSSVAASSVRSTPKIATPYYLKPQAQDSTDDDGYDDFDGGHRRNGFLPTGGSAFQQREPSIGADSFTDLETHFSYETSMPPSTRSRRVAEIRPPPTTQEREAARPWSVSIFFETLHRRWQNLEFSWKKLSPLFKRICLALLTALLLLLLFGPGRWLSLLDKGTNVCYRAGEYALSPFSSIHRRAFGSGQDVLSRRMQTLELDMQGIRHQVRGIDAEGLHRLQSILPEQIMVRKNSETGQLEFPPDFWRALDSKLDQRDNGNIWDKFVQTNQKKLEQHAQDIVQKTLKHQKVISREDLAAAVNENHVAFQENFSAQLHSFEASLRKNTEIVARRTVSDIIKQLPGSKGSTQLHSLALANIARNTELRLRSVNFFSHTLGATVHPRYTSPTHPRQLGGLWHWVNRNLHDFQGRGHPSPFRVLTPWEEPSDCWCAAASDDKGKAQIGVIMPRAMKPTSITIEHMPSTGTLDIGAAPREFEIWVRRQADIGAPHAYNSHPNCGEPPEAGLVCVGKAAYDINAINHIQNFDLEANEAIGFVDFAIIRVINNWGQDWTCIYRIRLHGEPEPIIAVSSTLGEL</sequence>
<evidence type="ECO:0000313" key="9">
    <source>
        <dbReference type="Proteomes" id="UP000030641"/>
    </source>
</evidence>
<evidence type="ECO:0000259" key="7">
    <source>
        <dbReference type="PROSITE" id="PS51469"/>
    </source>
</evidence>
<dbReference type="HOGENOM" id="CLU_404879_0_0_1"/>
<evidence type="ECO:0000256" key="5">
    <source>
        <dbReference type="SAM" id="MobiDB-lite"/>
    </source>
</evidence>
<feature type="region of interest" description="Disordered" evidence="5">
    <location>
        <begin position="197"/>
        <end position="219"/>
    </location>
</feature>
<evidence type="ECO:0000256" key="1">
    <source>
        <dbReference type="ARBA" id="ARBA00004370"/>
    </source>
</evidence>
<protein>
    <recommendedName>
        <fullName evidence="7">SUN domain-containing protein</fullName>
    </recommendedName>
</protein>
<dbReference type="Gene3D" id="2.60.120.260">
    <property type="entry name" value="Galactose-binding domain-like"/>
    <property type="match status" value="1"/>
</dbReference>
<dbReference type="Pfam" id="PF07738">
    <property type="entry name" value="Sad1_UNC"/>
    <property type="match status" value="1"/>
</dbReference>
<comment type="subcellular location">
    <subcellularLocation>
        <location evidence="1">Membrane</location>
    </subcellularLocation>
</comment>
<dbReference type="InterPro" id="IPR012919">
    <property type="entry name" value="SUN_dom"/>
</dbReference>
<dbReference type="STRING" id="1043005.A0A074YRA7"/>
<keyword evidence="2 6" id="KW-0812">Transmembrane</keyword>
<dbReference type="GO" id="GO:0034993">
    <property type="term" value="C:meiotic nuclear membrane microtubule tethering complex"/>
    <property type="evidence" value="ECO:0007669"/>
    <property type="project" value="TreeGrafter"/>
</dbReference>
<evidence type="ECO:0000256" key="3">
    <source>
        <dbReference type="ARBA" id="ARBA00022989"/>
    </source>
</evidence>
<reference evidence="8 9" key="1">
    <citation type="journal article" date="2014" name="BMC Genomics">
        <title>Genome sequencing of four Aureobasidium pullulans varieties: biotechnological potential, stress tolerance, and description of new species.</title>
        <authorList>
            <person name="Gostin Ar C."/>
            <person name="Ohm R.A."/>
            <person name="Kogej T."/>
            <person name="Sonjak S."/>
            <person name="Turk M."/>
            <person name="Zajc J."/>
            <person name="Zalar P."/>
            <person name="Grube M."/>
            <person name="Sun H."/>
            <person name="Han J."/>
            <person name="Sharma A."/>
            <person name="Chiniquy J."/>
            <person name="Ngan C.Y."/>
            <person name="Lipzen A."/>
            <person name="Barry K."/>
            <person name="Grigoriev I.V."/>
            <person name="Gunde-Cimerman N."/>
        </authorList>
    </citation>
    <scope>NUCLEOTIDE SEQUENCE [LARGE SCALE GENOMIC DNA]</scope>
    <source>
        <strain evidence="8 9">EXF-2481</strain>
    </source>
</reference>
<evidence type="ECO:0000256" key="6">
    <source>
        <dbReference type="SAM" id="Phobius"/>
    </source>
</evidence>
<dbReference type="PANTHER" id="PTHR12911:SF8">
    <property type="entry name" value="KLAROID PROTEIN-RELATED"/>
    <property type="match status" value="1"/>
</dbReference>
<dbReference type="RefSeq" id="XP_013348712.1">
    <property type="nucleotide sequence ID" value="XM_013493258.1"/>
</dbReference>
<keyword evidence="3 6" id="KW-1133">Transmembrane helix</keyword>
<evidence type="ECO:0000256" key="2">
    <source>
        <dbReference type="ARBA" id="ARBA00022692"/>
    </source>
</evidence>
<dbReference type="EMBL" id="KL584749">
    <property type="protein sequence ID" value="KER00216.1"/>
    <property type="molecule type" value="Genomic_DNA"/>
</dbReference>
<feature type="transmembrane region" description="Helical" evidence="6">
    <location>
        <begin position="256"/>
        <end position="276"/>
    </location>
</feature>
<dbReference type="GO" id="GO:0043495">
    <property type="term" value="F:protein-membrane adaptor activity"/>
    <property type="evidence" value="ECO:0007669"/>
    <property type="project" value="TreeGrafter"/>
</dbReference>
<name>A0A074YRA7_AURSE</name>
<evidence type="ECO:0000256" key="4">
    <source>
        <dbReference type="ARBA" id="ARBA00023136"/>
    </source>
</evidence>
<proteinExistence type="predicted"/>
<evidence type="ECO:0000313" key="8">
    <source>
        <dbReference type="EMBL" id="KER00216.1"/>
    </source>
</evidence>
<organism evidence="8 9">
    <name type="scientific">Aureobasidium subglaciale (strain EXF-2481)</name>
    <name type="common">Aureobasidium pullulans var. subglaciale</name>
    <dbReference type="NCBI Taxonomy" id="1043005"/>
    <lineage>
        <taxon>Eukaryota</taxon>
        <taxon>Fungi</taxon>
        <taxon>Dikarya</taxon>
        <taxon>Ascomycota</taxon>
        <taxon>Pezizomycotina</taxon>
        <taxon>Dothideomycetes</taxon>
        <taxon>Dothideomycetidae</taxon>
        <taxon>Dothideales</taxon>
        <taxon>Saccotheciaceae</taxon>
        <taxon>Aureobasidium</taxon>
    </lineage>
</organism>
<accession>A0A074YRA7</accession>
<keyword evidence="9" id="KW-1185">Reference proteome</keyword>
<keyword evidence="4 6" id="KW-0472">Membrane</keyword>
<dbReference type="PANTHER" id="PTHR12911">
    <property type="entry name" value="SAD1/UNC-84-LIKE PROTEIN-RELATED"/>
    <property type="match status" value="1"/>
</dbReference>
<feature type="region of interest" description="Disordered" evidence="5">
    <location>
        <begin position="1"/>
        <end position="48"/>
    </location>
</feature>
<gene>
    <name evidence="8" type="ORF">AUEXF2481DRAFT_123775</name>
</gene>
<dbReference type="Proteomes" id="UP000030641">
    <property type="component" value="Unassembled WGS sequence"/>
</dbReference>
<feature type="domain" description="SUN" evidence="7">
    <location>
        <begin position="498"/>
        <end position="684"/>
    </location>
</feature>
<dbReference type="InterPro" id="IPR045119">
    <property type="entry name" value="SUN1-5"/>
</dbReference>
<dbReference type="GeneID" id="25361978"/>
<dbReference type="OrthoDB" id="342281at2759"/>
<dbReference type="AlphaFoldDB" id="A0A074YRA7"/>
<dbReference type="InParanoid" id="A0A074YRA7"/>
<dbReference type="PROSITE" id="PS51469">
    <property type="entry name" value="SUN"/>
    <property type="match status" value="1"/>
</dbReference>
<dbReference type="OMA" id="GDCWCSP"/>